<dbReference type="Gene3D" id="1.10.10.60">
    <property type="entry name" value="Homeodomain-like"/>
    <property type="match status" value="1"/>
</dbReference>
<dbReference type="EnsemblMetazoa" id="G33521.1">
    <property type="protein sequence ID" value="G33521.1:cds"/>
    <property type="gene ID" value="G33521"/>
</dbReference>
<dbReference type="InterPro" id="IPR001005">
    <property type="entry name" value="SANT/Myb"/>
</dbReference>
<dbReference type="InterPro" id="IPR001304">
    <property type="entry name" value="C-type_lectin-like"/>
</dbReference>
<feature type="domain" description="Myb-like" evidence="4">
    <location>
        <begin position="2"/>
        <end position="76"/>
    </location>
</feature>
<dbReference type="SUPFAM" id="SSF56436">
    <property type="entry name" value="C-type lectin-like"/>
    <property type="match status" value="1"/>
</dbReference>
<evidence type="ECO:0000259" key="4">
    <source>
        <dbReference type="PROSITE" id="PS50090"/>
    </source>
</evidence>
<dbReference type="InterPro" id="IPR028002">
    <property type="entry name" value="Myb_DNA-bind_5"/>
</dbReference>
<evidence type="ECO:0000313" key="6">
    <source>
        <dbReference type="Proteomes" id="UP000005408"/>
    </source>
</evidence>
<dbReference type="InterPro" id="IPR018378">
    <property type="entry name" value="C-type_lectin_CS"/>
</dbReference>
<dbReference type="Gene3D" id="3.10.100.10">
    <property type="entry name" value="Mannose-Binding Protein A, subunit A"/>
    <property type="match status" value="1"/>
</dbReference>
<evidence type="ECO:0000259" key="3">
    <source>
        <dbReference type="PROSITE" id="PS50041"/>
    </source>
</evidence>
<evidence type="ECO:0000256" key="2">
    <source>
        <dbReference type="SAM" id="MobiDB-lite"/>
    </source>
</evidence>
<dbReference type="InterPro" id="IPR016186">
    <property type="entry name" value="C-type_lectin-like/link_sf"/>
</dbReference>
<dbReference type="Pfam" id="PF00059">
    <property type="entry name" value="Lectin_C"/>
    <property type="match status" value="1"/>
</dbReference>
<dbReference type="GO" id="GO:0005634">
    <property type="term" value="C:nucleus"/>
    <property type="evidence" value="ECO:0007669"/>
    <property type="project" value="TreeGrafter"/>
</dbReference>
<dbReference type="PANTHER" id="PTHR23098">
    <property type="entry name" value="AGAP001331-PA-RELATED"/>
    <property type="match status" value="1"/>
</dbReference>
<name>A0A8W8MEX9_MAGGI</name>
<dbReference type="Proteomes" id="UP000005408">
    <property type="component" value="Unassembled WGS sequence"/>
</dbReference>
<dbReference type="PANTHER" id="PTHR23098:SF16">
    <property type="entry name" value="REGULATORY PROTEIN ZESTE"/>
    <property type="match status" value="1"/>
</dbReference>
<protein>
    <submittedName>
        <fullName evidence="5">Uncharacterized protein</fullName>
    </submittedName>
</protein>
<dbReference type="Pfam" id="PF13873">
    <property type="entry name" value="Myb_DNA-bind_5"/>
    <property type="match status" value="1"/>
</dbReference>
<keyword evidence="1" id="KW-1015">Disulfide bond</keyword>
<dbReference type="PROSITE" id="PS00615">
    <property type="entry name" value="C_TYPE_LECTIN_1"/>
    <property type="match status" value="1"/>
</dbReference>
<dbReference type="PROSITE" id="PS50041">
    <property type="entry name" value="C_TYPE_LECTIN_2"/>
    <property type="match status" value="1"/>
</dbReference>
<proteinExistence type="predicted"/>
<dbReference type="InterPro" id="IPR016187">
    <property type="entry name" value="CTDL_fold"/>
</dbReference>
<accession>A0A8W8MEX9</accession>
<evidence type="ECO:0000313" key="5">
    <source>
        <dbReference type="EnsemblMetazoa" id="G33521.1:cds"/>
    </source>
</evidence>
<feature type="domain" description="C-type lectin" evidence="3">
    <location>
        <begin position="258"/>
        <end position="376"/>
    </location>
</feature>
<dbReference type="SMART" id="SM00034">
    <property type="entry name" value="CLECT"/>
    <property type="match status" value="1"/>
</dbReference>
<feature type="compositionally biased region" description="Low complexity" evidence="2">
    <location>
        <begin position="186"/>
        <end position="202"/>
    </location>
</feature>
<evidence type="ECO:0000256" key="1">
    <source>
        <dbReference type="ARBA" id="ARBA00023157"/>
    </source>
</evidence>
<reference evidence="5" key="1">
    <citation type="submission" date="2022-08" db="UniProtKB">
        <authorList>
            <consortium name="EnsemblMetazoa"/>
        </authorList>
    </citation>
    <scope>IDENTIFICATION</scope>
    <source>
        <strain evidence="5">05x7-T-G4-1.051#20</strain>
    </source>
</reference>
<organism evidence="5 6">
    <name type="scientific">Magallana gigas</name>
    <name type="common">Pacific oyster</name>
    <name type="synonym">Crassostrea gigas</name>
    <dbReference type="NCBI Taxonomy" id="29159"/>
    <lineage>
        <taxon>Eukaryota</taxon>
        <taxon>Metazoa</taxon>
        <taxon>Spiralia</taxon>
        <taxon>Lophotrochozoa</taxon>
        <taxon>Mollusca</taxon>
        <taxon>Bivalvia</taxon>
        <taxon>Autobranchia</taxon>
        <taxon>Pteriomorphia</taxon>
        <taxon>Ostreida</taxon>
        <taxon>Ostreoidea</taxon>
        <taxon>Ostreidae</taxon>
        <taxon>Magallana</taxon>
    </lineage>
</organism>
<dbReference type="PROSITE" id="PS50090">
    <property type="entry name" value="MYB_LIKE"/>
    <property type="match status" value="1"/>
</dbReference>
<feature type="region of interest" description="Disordered" evidence="2">
    <location>
        <begin position="181"/>
        <end position="221"/>
    </location>
</feature>
<sequence>MDKHRRKSNWSTNELEALAQGVSANIKTIKGKFSPGLTKSHKMQCWKEITERVNFFNVSETNRDINDCKKKWHDISCATKKKEASRRKEMRVTGGVPAPPDDLKAWERLIAGTLSTSSVEGVEGGVDTLECVIATPVQTSDPNETSSSCFELMDKDNVSISVVSADADSKFPQNLPESVSMMEGASASTQSFTSSESSSSTTPRPVKRKKHQSSGCKAETTRDIREEMDISRHLLFVLTIVLAKTTAGKVCQKGWAQFKNSCYYFSSGDATFKDAMISCISIGAGLLEFQNKIEETWVDLQIKHRGYTKGVWLGYSDIQKEGRYVSMSNAEELGYNNWHKTEPNNGGGIEHCAAIHVQYVGWVDVHCTAKFNFVCKK</sequence>
<dbReference type="AlphaFoldDB" id="A0A8W8MEX9"/>
<keyword evidence="6" id="KW-1185">Reference proteome</keyword>